<dbReference type="PANTHER" id="PTHR30075:SF2">
    <property type="entry name" value="GLYCINE--TRNA LIGASE, CHLOROPLASTIC_MITOCHONDRIAL 2"/>
    <property type="match status" value="1"/>
</dbReference>
<comment type="similarity">
    <text evidence="1 8">Belongs to the class-II aminoacyl-tRNA synthetase family.</text>
</comment>
<evidence type="ECO:0000313" key="9">
    <source>
        <dbReference type="EMBL" id="SFB78193.1"/>
    </source>
</evidence>
<evidence type="ECO:0000256" key="2">
    <source>
        <dbReference type="ARBA" id="ARBA00022598"/>
    </source>
</evidence>
<dbReference type="RefSeq" id="WP_092318812.1">
    <property type="nucleotide sequence ID" value="NZ_FOKY01000004.1"/>
</dbReference>
<dbReference type="FunFam" id="3.30.930.10:FF:000006">
    <property type="entry name" value="Glycine--tRNA ligase alpha subunit"/>
    <property type="match status" value="1"/>
</dbReference>
<dbReference type="NCBIfam" id="TIGR00388">
    <property type="entry name" value="glyQ"/>
    <property type="match status" value="1"/>
</dbReference>
<protein>
    <recommendedName>
        <fullName evidence="8">Glycine--tRNA ligase alpha subunit</fullName>
        <ecNumber evidence="8">6.1.1.14</ecNumber>
    </recommendedName>
    <alternativeName>
        <fullName evidence="8">Glycyl-tRNA synthetase alpha subunit</fullName>
        <shortName evidence="8">GlyRS</shortName>
    </alternativeName>
</protein>
<dbReference type="AlphaFoldDB" id="A0A1I1E056"/>
<dbReference type="EC" id="6.1.1.14" evidence="8"/>
<dbReference type="OrthoDB" id="9802183at2"/>
<dbReference type="EMBL" id="FOKY01000004">
    <property type="protein sequence ID" value="SFB78193.1"/>
    <property type="molecule type" value="Genomic_DNA"/>
</dbReference>
<evidence type="ECO:0000313" key="10">
    <source>
        <dbReference type="Proteomes" id="UP000240042"/>
    </source>
</evidence>
<keyword evidence="5 8" id="KW-0648">Protein biosynthesis</keyword>
<keyword evidence="2 8" id="KW-0436">Ligase</keyword>
<dbReference type="InterPro" id="IPR045864">
    <property type="entry name" value="aa-tRNA-synth_II/BPL/LPL"/>
</dbReference>
<dbReference type="Proteomes" id="UP000240042">
    <property type="component" value="Unassembled WGS sequence"/>
</dbReference>
<keyword evidence="4 8" id="KW-0067">ATP-binding</keyword>
<sequence>MKKEALTFQEIIFRLKEFWAQHGCLIREGYDLETGAGTFNPDTFLRSLGHKPWSTAYAEPCRRPGDGRYGENPNRLGFYYQFQTLLKPAPDNVIDLYINSLECLGIDIKKHDLRFVHDDWKSPTLGAWGLGWEVWLDGMEITQFTYFQQVGGITLPLVPAEITYGTERIAMYLQNVEHFKDIQWNKNTKYGDLHLDSERDYSIYAFEVADKDLYFKLFDSLEKEFSHAIQAGAVFAAYDLAIKCSHIFNMLGSLGAISVTERESYILKVRTMTSQVAHAWVDRQNSHQY</sequence>
<dbReference type="STRING" id="34097.SAMN02745150_00767"/>
<accession>A0A1I1E056</accession>
<dbReference type="GO" id="GO:0005524">
    <property type="term" value="F:ATP binding"/>
    <property type="evidence" value="ECO:0007669"/>
    <property type="project" value="UniProtKB-UniRule"/>
</dbReference>
<organism evidence="9 10">
    <name type="scientific">Brevinema andersonii</name>
    <dbReference type="NCBI Taxonomy" id="34097"/>
    <lineage>
        <taxon>Bacteria</taxon>
        <taxon>Pseudomonadati</taxon>
        <taxon>Spirochaetota</taxon>
        <taxon>Spirochaetia</taxon>
        <taxon>Brevinematales</taxon>
        <taxon>Brevinemataceae</taxon>
        <taxon>Brevinema</taxon>
    </lineage>
</organism>
<evidence type="ECO:0000256" key="4">
    <source>
        <dbReference type="ARBA" id="ARBA00022840"/>
    </source>
</evidence>
<reference evidence="10" key="1">
    <citation type="submission" date="2016-10" db="EMBL/GenBank/DDBJ databases">
        <authorList>
            <person name="Varghese N."/>
            <person name="Submissions S."/>
        </authorList>
    </citation>
    <scope>NUCLEOTIDE SEQUENCE [LARGE SCALE GENOMIC DNA]</scope>
    <source>
        <strain evidence="10">ATCC 43811</strain>
    </source>
</reference>
<dbReference type="Gene3D" id="1.20.58.180">
    <property type="entry name" value="Class II aaRS and biotin synthetases, domain 2"/>
    <property type="match status" value="1"/>
</dbReference>
<dbReference type="PROSITE" id="PS50861">
    <property type="entry name" value="AA_TRNA_LIGASE_II_GLYAB"/>
    <property type="match status" value="1"/>
</dbReference>
<dbReference type="NCBIfam" id="NF006827">
    <property type="entry name" value="PRK09348.1"/>
    <property type="match status" value="1"/>
</dbReference>
<dbReference type="GO" id="GO:0006426">
    <property type="term" value="P:glycyl-tRNA aminoacylation"/>
    <property type="evidence" value="ECO:0007669"/>
    <property type="project" value="UniProtKB-UniRule"/>
</dbReference>
<gene>
    <name evidence="8" type="primary">glyQ</name>
    <name evidence="9" type="ORF">SAMN02745150_00767</name>
</gene>
<dbReference type="InterPro" id="IPR002310">
    <property type="entry name" value="Gly-tRNA_ligase_asu"/>
</dbReference>
<dbReference type="PANTHER" id="PTHR30075">
    <property type="entry name" value="GLYCYL-TRNA SYNTHETASE"/>
    <property type="match status" value="1"/>
</dbReference>
<keyword evidence="6 8" id="KW-0030">Aminoacyl-tRNA synthetase</keyword>
<evidence type="ECO:0000256" key="5">
    <source>
        <dbReference type="ARBA" id="ARBA00022917"/>
    </source>
</evidence>
<keyword evidence="3 8" id="KW-0547">Nucleotide-binding</keyword>
<comment type="subunit">
    <text evidence="8">Tetramer of two alpha and two beta subunits.</text>
</comment>
<keyword evidence="8" id="KW-0963">Cytoplasm</keyword>
<dbReference type="HAMAP" id="MF_00254">
    <property type="entry name" value="Gly_tRNA_synth_alpha"/>
    <property type="match status" value="1"/>
</dbReference>
<dbReference type="Gene3D" id="3.30.930.10">
    <property type="entry name" value="Bira Bifunctional Protein, Domain 2"/>
    <property type="match status" value="1"/>
</dbReference>
<evidence type="ECO:0000256" key="3">
    <source>
        <dbReference type="ARBA" id="ARBA00022741"/>
    </source>
</evidence>
<dbReference type="SUPFAM" id="SSF55681">
    <property type="entry name" value="Class II aaRS and biotin synthetases"/>
    <property type="match status" value="1"/>
</dbReference>
<proteinExistence type="inferred from homology"/>
<evidence type="ECO:0000256" key="8">
    <source>
        <dbReference type="HAMAP-Rule" id="MF_00254"/>
    </source>
</evidence>
<keyword evidence="10" id="KW-1185">Reference proteome</keyword>
<comment type="catalytic activity">
    <reaction evidence="7 8">
        <text>tRNA(Gly) + glycine + ATP = glycyl-tRNA(Gly) + AMP + diphosphate</text>
        <dbReference type="Rhea" id="RHEA:16013"/>
        <dbReference type="Rhea" id="RHEA-COMP:9664"/>
        <dbReference type="Rhea" id="RHEA-COMP:9683"/>
        <dbReference type="ChEBI" id="CHEBI:30616"/>
        <dbReference type="ChEBI" id="CHEBI:33019"/>
        <dbReference type="ChEBI" id="CHEBI:57305"/>
        <dbReference type="ChEBI" id="CHEBI:78442"/>
        <dbReference type="ChEBI" id="CHEBI:78522"/>
        <dbReference type="ChEBI" id="CHEBI:456215"/>
        <dbReference type="EC" id="6.1.1.14"/>
    </reaction>
</comment>
<dbReference type="Pfam" id="PF02091">
    <property type="entry name" value="tRNA-synt_2e"/>
    <property type="match status" value="1"/>
</dbReference>
<dbReference type="InterPro" id="IPR006194">
    <property type="entry name" value="Gly-tRNA-synth_heterodimer"/>
</dbReference>
<dbReference type="PRINTS" id="PR01044">
    <property type="entry name" value="TRNASYNTHGA"/>
</dbReference>
<evidence type="ECO:0000256" key="6">
    <source>
        <dbReference type="ARBA" id="ARBA00023146"/>
    </source>
</evidence>
<dbReference type="GO" id="GO:0005829">
    <property type="term" value="C:cytosol"/>
    <property type="evidence" value="ECO:0007669"/>
    <property type="project" value="TreeGrafter"/>
</dbReference>
<name>A0A1I1E056_BREAD</name>
<comment type="subcellular location">
    <subcellularLocation>
        <location evidence="8">Cytoplasm</location>
    </subcellularLocation>
</comment>
<dbReference type="GO" id="GO:0004820">
    <property type="term" value="F:glycine-tRNA ligase activity"/>
    <property type="evidence" value="ECO:0007669"/>
    <property type="project" value="UniProtKB-UniRule"/>
</dbReference>
<evidence type="ECO:0000256" key="1">
    <source>
        <dbReference type="ARBA" id="ARBA00008226"/>
    </source>
</evidence>
<evidence type="ECO:0000256" key="7">
    <source>
        <dbReference type="ARBA" id="ARBA00047937"/>
    </source>
</evidence>